<dbReference type="Proteomes" id="UP000476176">
    <property type="component" value="Unassembled WGS sequence"/>
</dbReference>
<evidence type="ECO:0000313" key="5">
    <source>
        <dbReference type="EMBL" id="KAE9100742.1"/>
    </source>
</evidence>
<evidence type="ECO:0000313" key="14">
    <source>
        <dbReference type="Proteomes" id="UP000441208"/>
    </source>
</evidence>
<dbReference type="AlphaFoldDB" id="A0A6A3VAE1"/>
<evidence type="ECO:0000313" key="13">
    <source>
        <dbReference type="Proteomes" id="UP000440732"/>
    </source>
</evidence>
<dbReference type="Proteomes" id="UP000488956">
    <property type="component" value="Unassembled WGS sequence"/>
</dbReference>
<dbReference type="Proteomes" id="UP000440732">
    <property type="component" value="Unassembled WGS sequence"/>
</dbReference>
<dbReference type="Proteomes" id="UP000433483">
    <property type="component" value="Unassembled WGS sequence"/>
</dbReference>
<dbReference type="EMBL" id="QXFZ01004612">
    <property type="protein sequence ID" value="KAE9063600.1"/>
    <property type="molecule type" value="Genomic_DNA"/>
</dbReference>
<evidence type="ECO:0000313" key="11">
    <source>
        <dbReference type="Proteomes" id="UP000433483"/>
    </source>
</evidence>
<dbReference type="EMBL" id="QXFY01004053">
    <property type="protein sequence ID" value="KAE9280109.1"/>
    <property type="molecule type" value="Genomic_DNA"/>
</dbReference>
<evidence type="ECO:0000313" key="17">
    <source>
        <dbReference type="Proteomes" id="UP000486351"/>
    </source>
</evidence>
<evidence type="ECO:0000313" key="7">
    <source>
        <dbReference type="EMBL" id="KAE9193372.1"/>
    </source>
</evidence>
<dbReference type="Proteomes" id="UP000460718">
    <property type="component" value="Unassembled WGS sequence"/>
</dbReference>
<name>A0A6A3VAE1_9STRA</name>
<comment type="caution">
    <text evidence="6">The sequence shown here is derived from an EMBL/GenBank/DDBJ whole genome shotgun (WGS) entry which is preliminary data.</text>
</comment>
<evidence type="ECO:0000313" key="9">
    <source>
        <dbReference type="EMBL" id="KAE9283618.1"/>
    </source>
</evidence>
<accession>A0A6A3VAE1</accession>
<dbReference type="Proteomes" id="UP000486351">
    <property type="component" value="Unassembled WGS sequence"/>
</dbReference>
<dbReference type="EMBL" id="QXFW01005308">
    <property type="protein sequence ID" value="KAE8962455.1"/>
    <property type="molecule type" value="Genomic_DNA"/>
</dbReference>
<evidence type="ECO:0000313" key="18">
    <source>
        <dbReference type="Proteomes" id="UP000488956"/>
    </source>
</evidence>
<dbReference type="EMBL" id="QXGF01004927">
    <property type="protein sequence ID" value="KAE8919148.1"/>
    <property type="molecule type" value="Genomic_DNA"/>
</dbReference>
<evidence type="ECO:0000313" key="4">
    <source>
        <dbReference type="EMBL" id="KAE9065176.1"/>
    </source>
</evidence>
<evidence type="ECO:0000313" key="1">
    <source>
        <dbReference type="EMBL" id="KAE8919148.1"/>
    </source>
</evidence>
<dbReference type="EMBL" id="QXFX01004168">
    <property type="protein sequence ID" value="KAE9065176.1"/>
    <property type="molecule type" value="Genomic_DNA"/>
</dbReference>
<keyword evidence="11" id="KW-1185">Reference proteome</keyword>
<evidence type="ECO:0000313" key="6">
    <source>
        <dbReference type="EMBL" id="KAE9163932.1"/>
    </source>
</evidence>
<dbReference type="Proteomes" id="UP000437068">
    <property type="component" value="Unassembled WGS sequence"/>
</dbReference>
<sequence length="73" mass="7516">MVSANGITLTSKSNKSNIITSGDSPLVELRPSQIAASITICLSDSEDTATGVWKVTATFAAAKIMCLSTIPSV</sequence>
<gene>
    <name evidence="9" type="ORF">PF001_g22766</name>
    <name evidence="7" type="ORF">PF004_g21034</name>
    <name evidence="6" type="ORF">PF005_g30237</name>
    <name evidence="5" type="ORF">PF006_g22839</name>
    <name evidence="3" type="ORF">PF007_g29497</name>
    <name evidence="8" type="ORF">PF008_g28216</name>
    <name evidence="1" type="ORF">PF009_g30539</name>
    <name evidence="4" type="ORF">PF010_g28310</name>
    <name evidence="2" type="ORF">PF011_g29388</name>
</gene>
<evidence type="ECO:0000313" key="2">
    <source>
        <dbReference type="EMBL" id="KAE8962455.1"/>
    </source>
</evidence>
<evidence type="ECO:0000313" key="15">
    <source>
        <dbReference type="Proteomes" id="UP000460718"/>
    </source>
</evidence>
<evidence type="ECO:0000313" key="8">
    <source>
        <dbReference type="EMBL" id="KAE9280109.1"/>
    </source>
</evidence>
<evidence type="ECO:0000313" key="10">
    <source>
        <dbReference type="Proteomes" id="UP000429523"/>
    </source>
</evidence>
<organism evidence="6 11">
    <name type="scientific">Phytophthora fragariae</name>
    <dbReference type="NCBI Taxonomy" id="53985"/>
    <lineage>
        <taxon>Eukaryota</taxon>
        <taxon>Sar</taxon>
        <taxon>Stramenopiles</taxon>
        <taxon>Oomycota</taxon>
        <taxon>Peronosporomycetes</taxon>
        <taxon>Peronosporales</taxon>
        <taxon>Peronosporaceae</taxon>
        <taxon>Phytophthora</taxon>
    </lineage>
</organism>
<dbReference type="Proteomes" id="UP000429523">
    <property type="component" value="Unassembled WGS sequence"/>
</dbReference>
<evidence type="ECO:0000313" key="16">
    <source>
        <dbReference type="Proteomes" id="UP000476176"/>
    </source>
</evidence>
<dbReference type="EMBL" id="QXGB01005130">
    <property type="protein sequence ID" value="KAE9163932.1"/>
    <property type="molecule type" value="Genomic_DNA"/>
</dbReference>
<proteinExistence type="predicted"/>
<reference evidence="10 11" key="1">
    <citation type="submission" date="2018-08" db="EMBL/GenBank/DDBJ databases">
        <title>Genomic investigation of the strawberry pathogen Phytophthora fragariae indicates pathogenicity is determined by transcriptional variation in three key races.</title>
        <authorList>
            <person name="Adams T.M."/>
            <person name="Armitage A.D."/>
            <person name="Sobczyk M.K."/>
            <person name="Bates H.J."/>
            <person name="Dunwell J.M."/>
            <person name="Nellist C.F."/>
            <person name="Harrison R.J."/>
        </authorList>
    </citation>
    <scope>NUCLEOTIDE SEQUENCE [LARGE SCALE GENOMIC DNA]</scope>
    <source>
        <strain evidence="9 12">A4</strain>
        <strain evidence="7 16">BC-23</strain>
        <strain evidence="6 11">NOV-27</strain>
        <strain evidence="5 13">NOV-5</strain>
        <strain evidence="3 14">NOV-71</strain>
        <strain evidence="8 17">NOV-77</strain>
        <strain evidence="1 10">NOV-9</strain>
        <strain evidence="4 18">ONT-3</strain>
        <strain evidence="2 15">SCRP245</strain>
    </source>
</reference>
<protein>
    <submittedName>
        <fullName evidence="6">Uncharacterized protein</fullName>
    </submittedName>
</protein>
<dbReference type="EMBL" id="QXGE01002238">
    <property type="protein sequence ID" value="KAE9283618.1"/>
    <property type="molecule type" value="Genomic_DNA"/>
</dbReference>
<dbReference type="EMBL" id="QXGC01001944">
    <property type="protein sequence ID" value="KAE9193372.1"/>
    <property type="molecule type" value="Genomic_DNA"/>
</dbReference>
<dbReference type="EMBL" id="QXGA01002275">
    <property type="protein sequence ID" value="KAE9100742.1"/>
    <property type="molecule type" value="Genomic_DNA"/>
</dbReference>
<evidence type="ECO:0000313" key="12">
    <source>
        <dbReference type="Proteomes" id="UP000437068"/>
    </source>
</evidence>
<dbReference type="Proteomes" id="UP000441208">
    <property type="component" value="Unassembled WGS sequence"/>
</dbReference>
<evidence type="ECO:0000313" key="3">
    <source>
        <dbReference type="EMBL" id="KAE9063600.1"/>
    </source>
</evidence>